<evidence type="ECO:0000313" key="1">
    <source>
        <dbReference type="EMBL" id="QFR00753.1"/>
    </source>
</evidence>
<proteinExistence type="predicted"/>
<keyword evidence="2" id="KW-1185">Reference proteome</keyword>
<organism evidence="1 2">
    <name type="scientific">Streptomyces phaeolivaceus</name>
    <dbReference type="NCBI Taxonomy" id="2653200"/>
    <lineage>
        <taxon>Bacteria</taxon>
        <taxon>Bacillati</taxon>
        <taxon>Actinomycetota</taxon>
        <taxon>Actinomycetes</taxon>
        <taxon>Kitasatosporales</taxon>
        <taxon>Streptomycetaceae</taxon>
        <taxon>Streptomyces</taxon>
    </lineage>
</organism>
<dbReference type="Proteomes" id="UP000327294">
    <property type="component" value="Chromosome"/>
</dbReference>
<accession>A0A5P8KD68</accession>
<dbReference type="EMBL" id="CP045096">
    <property type="protein sequence ID" value="QFR00753.1"/>
    <property type="molecule type" value="Genomic_DNA"/>
</dbReference>
<evidence type="ECO:0000313" key="2">
    <source>
        <dbReference type="Proteomes" id="UP000327294"/>
    </source>
</evidence>
<gene>
    <name evidence="1" type="ORF">F9278_36370</name>
</gene>
<reference evidence="1 2" key="1">
    <citation type="submission" date="2019-10" db="EMBL/GenBank/DDBJ databases">
        <title>Streptomyces sp. strain GY16 isolated from leaves of Broussonetia papyrifera.</title>
        <authorList>
            <person name="Mo P."/>
        </authorList>
    </citation>
    <scope>NUCLEOTIDE SEQUENCE [LARGE SCALE GENOMIC DNA]</scope>
    <source>
        <strain evidence="1 2">GY16</strain>
    </source>
</reference>
<dbReference type="RefSeq" id="WP_152172083.1">
    <property type="nucleotide sequence ID" value="NZ_CP045096.1"/>
</dbReference>
<dbReference type="AlphaFoldDB" id="A0A5P8KD68"/>
<dbReference type="KEGG" id="sphv:F9278_36370"/>
<sequence length="277" mass="29465">MNLIELALATYTEGTASLTDPDAVAQDRERFLQYARSHADETLSQAAGELVWQYVTEGLPDQVEEARAVLAAGRPDYLRYRHDPSTDSVDAEVSFDLVQPCLACGEDRVSPVRGLFHLGELLHEEPHPDPDPDPAVQREPGPLAAVEALDARAADVSGLARRLMARYPDTGLTLSHIHCSGWDDGGGSTTVDVQAASVDAVREVAAGLGIEVTTHHNDTPGPYGGVLEHARARGTLGADVEVTVRGCTRLTDDEAAVWRAQQDMPAEAETGAAGGGQ</sequence>
<name>A0A5P8KD68_9ACTN</name>
<protein>
    <submittedName>
        <fullName evidence="1">Uncharacterized protein</fullName>
    </submittedName>
</protein>